<dbReference type="SUPFAM" id="SSF144091">
    <property type="entry name" value="Rhomboid-like"/>
    <property type="match status" value="1"/>
</dbReference>
<feature type="compositionally biased region" description="Low complexity" evidence="7">
    <location>
        <begin position="71"/>
        <end position="83"/>
    </location>
</feature>
<keyword evidence="4" id="KW-0378">Hydrolase</keyword>
<dbReference type="CDD" id="cd19756">
    <property type="entry name" value="Bbox2"/>
    <property type="match status" value="1"/>
</dbReference>
<keyword evidence="3 8" id="KW-0812">Transmembrane</keyword>
<feature type="transmembrane region" description="Helical" evidence="8">
    <location>
        <begin position="153"/>
        <end position="172"/>
    </location>
</feature>
<feature type="domain" description="Peptidase S54 rhomboid" evidence="9">
    <location>
        <begin position="191"/>
        <end position="325"/>
    </location>
</feature>
<name>A0ABY6G426_9MICO</name>
<keyword evidence="10" id="KW-0645">Protease</keyword>
<dbReference type="RefSeq" id="WP_263594755.1">
    <property type="nucleotide sequence ID" value="NZ_CP107020.1"/>
</dbReference>
<dbReference type="InterPro" id="IPR022764">
    <property type="entry name" value="Peptidase_S54_rhomboid_dom"/>
</dbReference>
<evidence type="ECO:0000313" key="10">
    <source>
        <dbReference type="EMBL" id="UYG17546.1"/>
    </source>
</evidence>
<sequence>MSRPSYGYGADDCSRPRPSYGYSGPDEPPGSADPTGPAIEGGSEAPEERYGQVPRPVGSDRGQDAGGADDGYGAQSGAYGASGPEDVPVCPRHPDRVAYVRCQRCHRPACPECQRPAAVGILCVDCARDIERQQRQSAPRTAMGGRTSTERPVVTIAIIAVCVVLYLGQMLGGGVVDQLLTFAPFRALAMPWTFITSGFLHASVPHILLNMMALWFIGPHLERTMGRWRFASVYLVSVIAGHVAVLLMASPMSPAWFGGTVGASGGIFGLFGSLFVVNRRMGLQSGQVLVLIALNLVITFLYPHISWQGHLGGLVLGTATTALLFATRPRASAGSDRAALARRSALIHGGVIACAVLLCLLLIVVKVAIAPPGVFGVL</sequence>
<evidence type="ECO:0000256" key="1">
    <source>
        <dbReference type="ARBA" id="ARBA00004141"/>
    </source>
</evidence>
<evidence type="ECO:0000256" key="3">
    <source>
        <dbReference type="ARBA" id="ARBA00022692"/>
    </source>
</evidence>
<comment type="subcellular location">
    <subcellularLocation>
        <location evidence="1">Membrane</location>
        <topology evidence="1">Multi-pass membrane protein</topology>
    </subcellularLocation>
</comment>
<feature type="transmembrane region" description="Helical" evidence="8">
    <location>
        <begin position="347"/>
        <end position="369"/>
    </location>
</feature>
<organism evidence="10 11">
    <name type="scientific">Brachybacterium huguangmaarense</name>
    <dbReference type="NCBI Taxonomy" id="1652028"/>
    <lineage>
        <taxon>Bacteria</taxon>
        <taxon>Bacillati</taxon>
        <taxon>Actinomycetota</taxon>
        <taxon>Actinomycetes</taxon>
        <taxon>Micrococcales</taxon>
        <taxon>Dermabacteraceae</taxon>
        <taxon>Brachybacterium</taxon>
    </lineage>
</organism>
<dbReference type="Proteomes" id="UP001164305">
    <property type="component" value="Chromosome"/>
</dbReference>
<evidence type="ECO:0000313" key="11">
    <source>
        <dbReference type="Proteomes" id="UP001164305"/>
    </source>
</evidence>
<dbReference type="GO" id="GO:0008233">
    <property type="term" value="F:peptidase activity"/>
    <property type="evidence" value="ECO:0007669"/>
    <property type="project" value="UniProtKB-KW"/>
</dbReference>
<dbReference type="PANTHER" id="PTHR43731">
    <property type="entry name" value="RHOMBOID PROTEASE"/>
    <property type="match status" value="1"/>
</dbReference>
<evidence type="ECO:0000256" key="2">
    <source>
        <dbReference type="ARBA" id="ARBA00009045"/>
    </source>
</evidence>
<dbReference type="EMBL" id="CP107020">
    <property type="protein sequence ID" value="UYG17546.1"/>
    <property type="molecule type" value="Genomic_DNA"/>
</dbReference>
<feature type="region of interest" description="Disordered" evidence="7">
    <location>
        <begin position="1"/>
        <end position="87"/>
    </location>
</feature>
<proteinExistence type="inferred from homology"/>
<comment type="similarity">
    <text evidence="2">Belongs to the peptidase S54 family.</text>
</comment>
<gene>
    <name evidence="10" type="ORF">BRM3_03700</name>
</gene>
<feature type="transmembrane region" description="Helical" evidence="8">
    <location>
        <begin position="311"/>
        <end position="327"/>
    </location>
</feature>
<feature type="transmembrane region" description="Helical" evidence="8">
    <location>
        <begin position="288"/>
        <end position="305"/>
    </location>
</feature>
<reference evidence="10" key="1">
    <citation type="submission" date="2022-10" db="EMBL/GenBank/DDBJ databases">
        <title>Whole-Genome Sequencing of Brachybacterium huguangmaarense BRM-3, Isolated from Betula schmidtii.</title>
        <authorList>
            <person name="Haam D."/>
        </authorList>
    </citation>
    <scope>NUCLEOTIDE SEQUENCE</scope>
    <source>
        <strain evidence="10">BRM-3</strain>
    </source>
</reference>
<dbReference type="PANTHER" id="PTHR43731:SF14">
    <property type="entry name" value="PRESENILIN-ASSOCIATED RHOMBOID-LIKE PROTEIN, MITOCHONDRIAL"/>
    <property type="match status" value="1"/>
</dbReference>
<dbReference type="Gene3D" id="1.20.1540.10">
    <property type="entry name" value="Rhomboid-like"/>
    <property type="match status" value="1"/>
</dbReference>
<accession>A0ABY6G426</accession>
<dbReference type="InterPro" id="IPR050925">
    <property type="entry name" value="Rhomboid_protease_S54"/>
</dbReference>
<feature type="transmembrane region" description="Helical" evidence="8">
    <location>
        <begin position="230"/>
        <end position="249"/>
    </location>
</feature>
<feature type="transmembrane region" description="Helical" evidence="8">
    <location>
        <begin position="255"/>
        <end position="276"/>
    </location>
</feature>
<evidence type="ECO:0000256" key="8">
    <source>
        <dbReference type="SAM" id="Phobius"/>
    </source>
</evidence>
<evidence type="ECO:0000259" key="9">
    <source>
        <dbReference type="Pfam" id="PF01694"/>
    </source>
</evidence>
<evidence type="ECO:0000256" key="4">
    <source>
        <dbReference type="ARBA" id="ARBA00022801"/>
    </source>
</evidence>
<dbReference type="Pfam" id="PF01694">
    <property type="entry name" value="Rhomboid"/>
    <property type="match status" value="1"/>
</dbReference>
<evidence type="ECO:0000256" key="6">
    <source>
        <dbReference type="ARBA" id="ARBA00023136"/>
    </source>
</evidence>
<keyword evidence="11" id="KW-1185">Reference proteome</keyword>
<keyword evidence="6 8" id="KW-0472">Membrane</keyword>
<keyword evidence="5 8" id="KW-1133">Transmembrane helix</keyword>
<evidence type="ECO:0000256" key="5">
    <source>
        <dbReference type="ARBA" id="ARBA00022989"/>
    </source>
</evidence>
<evidence type="ECO:0000256" key="7">
    <source>
        <dbReference type="SAM" id="MobiDB-lite"/>
    </source>
</evidence>
<dbReference type="GO" id="GO:0006508">
    <property type="term" value="P:proteolysis"/>
    <property type="evidence" value="ECO:0007669"/>
    <property type="project" value="UniProtKB-KW"/>
</dbReference>
<dbReference type="InterPro" id="IPR035952">
    <property type="entry name" value="Rhomboid-like_sf"/>
</dbReference>
<feature type="transmembrane region" description="Helical" evidence="8">
    <location>
        <begin position="192"/>
        <end position="218"/>
    </location>
</feature>
<protein>
    <submittedName>
        <fullName evidence="10">Rhomboid family intramembrane serine protease</fullName>
    </submittedName>
</protein>